<evidence type="ECO:0000313" key="3">
    <source>
        <dbReference type="Proteomes" id="UP000625711"/>
    </source>
</evidence>
<dbReference type="EMBL" id="JAACXV010014092">
    <property type="protein sequence ID" value="KAF7270474.1"/>
    <property type="molecule type" value="Genomic_DNA"/>
</dbReference>
<feature type="compositionally biased region" description="Polar residues" evidence="1">
    <location>
        <begin position="1"/>
        <end position="10"/>
    </location>
</feature>
<dbReference type="Proteomes" id="UP000625711">
    <property type="component" value="Unassembled WGS sequence"/>
</dbReference>
<feature type="compositionally biased region" description="Low complexity" evidence="1">
    <location>
        <begin position="15"/>
        <end position="35"/>
    </location>
</feature>
<keyword evidence="3" id="KW-1185">Reference proteome</keyword>
<dbReference type="AlphaFoldDB" id="A0A834HYG5"/>
<evidence type="ECO:0000313" key="2">
    <source>
        <dbReference type="EMBL" id="KAF7270474.1"/>
    </source>
</evidence>
<name>A0A834HYG5_RHYFE</name>
<evidence type="ECO:0000256" key="1">
    <source>
        <dbReference type="SAM" id="MobiDB-lite"/>
    </source>
</evidence>
<protein>
    <submittedName>
        <fullName evidence="2">Uncharacterized protein</fullName>
    </submittedName>
</protein>
<accession>A0A834HYG5</accession>
<gene>
    <name evidence="2" type="ORF">GWI33_016560</name>
</gene>
<reference evidence="2" key="1">
    <citation type="submission" date="2020-08" db="EMBL/GenBank/DDBJ databases">
        <title>Genome sequencing and assembly of the red palm weevil Rhynchophorus ferrugineus.</title>
        <authorList>
            <person name="Dias G.B."/>
            <person name="Bergman C.M."/>
            <person name="Manee M."/>
        </authorList>
    </citation>
    <scope>NUCLEOTIDE SEQUENCE</scope>
    <source>
        <strain evidence="2">AA-2017</strain>
        <tissue evidence="2">Whole larva</tissue>
    </source>
</reference>
<feature type="region of interest" description="Disordered" evidence="1">
    <location>
        <begin position="1"/>
        <end position="57"/>
    </location>
</feature>
<organism evidence="2 3">
    <name type="scientific">Rhynchophorus ferrugineus</name>
    <name type="common">Red palm weevil</name>
    <name type="synonym">Curculio ferrugineus</name>
    <dbReference type="NCBI Taxonomy" id="354439"/>
    <lineage>
        <taxon>Eukaryota</taxon>
        <taxon>Metazoa</taxon>
        <taxon>Ecdysozoa</taxon>
        <taxon>Arthropoda</taxon>
        <taxon>Hexapoda</taxon>
        <taxon>Insecta</taxon>
        <taxon>Pterygota</taxon>
        <taxon>Neoptera</taxon>
        <taxon>Endopterygota</taxon>
        <taxon>Coleoptera</taxon>
        <taxon>Polyphaga</taxon>
        <taxon>Cucujiformia</taxon>
        <taxon>Curculionidae</taxon>
        <taxon>Dryophthorinae</taxon>
        <taxon>Rhynchophorus</taxon>
    </lineage>
</organism>
<comment type="caution">
    <text evidence="2">The sequence shown here is derived from an EMBL/GenBank/DDBJ whole genome shotgun (WGS) entry which is preliminary data.</text>
</comment>
<dbReference type="OrthoDB" id="6768293at2759"/>
<sequence>MWKSGYQHSRVTPEVVVQSQNQQRQRPTPRSTPNSCVVKEDETNDHHGAGQNHQSDSLHNAHHSMIFQNRYQPTNQNSASTLLQSNILGAGLSSITQPYSAEMCNYGPVYHPHNILHNYNSVYSNDKSMRSSNFGRGMYGGYAGFYGNNGNFRSTSLTGSHQNGYDFSPR</sequence>
<feature type="compositionally biased region" description="Basic and acidic residues" evidence="1">
    <location>
        <begin position="38"/>
        <end position="48"/>
    </location>
</feature>
<proteinExistence type="predicted"/>